<dbReference type="Pfam" id="PF13384">
    <property type="entry name" value="HTH_23"/>
    <property type="match status" value="1"/>
</dbReference>
<dbReference type="SUPFAM" id="SSF47413">
    <property type="entry name" value="lambda repressor-like DNA-binding domains"/>
    <property type="match status" value="1"/>
</dbReference>
<organism evidence="1 2">
    <name type="scientific">Bacteroides cellulosilyticus</name>
    <dbReference type="NCBI Taxonomy" id="246787"/>
    <lineage>
        <taxon>Bacteria</taxon>
        <taxon>Pseudomonadati</taxon>
        <taxon>Bacteroidota</taxon>
        <taxon>Bacteroidia</taxon>
        <taxon>Bacteroidales</taxon>
        <taxon>Bacteroidaceae</taxon>
        <taxon>Bacteroides</taxon>
    </lineage>
</organism>
<reference evidence="1 2" key="1">
    <citation type="journal article" date="2019" name="Nat. Med.">
        <title>A library of human gut bacterial isolates paired with longitudinal multiomics data enables mechanistic microbiome research.</title>
        <authorList>
            <person name="Poyet M."/>
            <person name="Groussin M."/>
            <person name="Gibbons S.M."/>
            <person name="Avila-Pacheco J."/>
            <person name="Jiang X."/>
            <person name="Kearney S.M."/>
            <person name="Perrotta A.R."/>
            <person name="Berdy B."/>
            <person name="Zhao S."/>
            <person name="Lieberman T.D."/>
            <person name="Swanson P.K."/>
            <person name="Smith M."/>
            <person name="Roesemann S."/>
            <person name="Alexander J.E."/>
            <person name="Rich S.A."/>
            <person name="Livny J."/>
            <person name="Vlamakis H."/>
            <person name="Clish C."/>
            <person name="Bullock K."/>
            <person name="Deik A."/>
            <person name="Scott J."/>
            <person name="Pierce K.A."/>
            <person name="Xavier R.J."/>
            <person name="Alm E.J."/>
        </authorList>
    </citation>
    <scope>NUCLEOTIDE SEQUENCE [LARGE SCALE GENOMIC DNA]</scope>
    <source>
        <strain evidence="1 2">BIOML-A6</strain>
    </source>
</reference>
<dbReference type="InterPro" id="IPR010982">
    <property type="entry name" value="Lambda_DNA-bd_dom_sf"/>
</dbReference>
<comment type="caution">
    <text evidence="1">The sequence shown here is derived from an EMBL/GenBank/DDBJ whole genome shotgun (WGS) entry which is preliminary data.</text>
</comment>
<evidence type="ECO:0000313" key="2">
    <source>
        <dbReference type="Proteomes" id="UP000448877"/>
    </source>
</evidence>
<dbReference type="RefSeq" id="WP_007215701.1">
    <property type="nucleotide sequence ID" value="NZ_CABMLT010000015.1"/>
</dbReference>
<evidence type="ECO:0000313" key="1">
    <source>
        <dbReference type="EMBL" id="KAA5411930.1"/>
    </source>
</evidence>
<gene>
    <name evidence="1" type="ORF">F2Y81_27635</name>
</gene>
<dbReference type="GO" id="GO:0003677">
    <property type="term" value="F:DNA binding"/>
    <property type="evidence" value="ECO:0007669"/>
    <property type="project" value="InterPro"/>
</dbReference>
<accession>A0A108T7J6</accession>
<dbReference type="AlphaFoldDB" id="A0A108T7J6"/>
<dbReference type="Gene3D" id="1.10.260.40">
    <property type="entry name" value="lambda repressor-like DNA-binding domains"/>
    <property type="match status" value="1"/>
</dbReference>
<name>A0A108T7J6_9BACE</name>
<dbReference type="Proteomes" id="UP000448877">
    <property type="component" value="Unassembled WGS sequence"/>
</dbReference>
<protein>
    <submittedName>
        <fullName evidence="1">Uncharacterized protein</fullName>
    </submittedName>
</protein>
<dbReference type="EMBL" id="VVYV01000089">
    <property type="protein sequence ID" value="KAA5411930.1"/>
    <property type="molecule type" value="Genomic_DNA"/>
</dbReference>
<proteinExistence type="predicted"/>
<sequence>MAEIGNDKKREIAEDMYIRLGLTGREIAENLGVTEQTVSRWKKGREGEKSWDDRKTEAQLTPLKIKELLLKEAEKLAKGEESLVKADQLSKIMAAIDQLDKKINVRTVMDVFREFDIWMSEQEPATAIQFTRWHKLFLQYRVSLEA</sequence>